<dbReference type="Proteomes" id="UP001165082">
    <property type="component" value="Unassembled WGS sequence"/>
</dbReference>
<evidence type="ECO:0000313" key="4">
    <source>
        <dbReference type="Proteomes" id="UP001165082"/>
    </source>
</evidence>
<feature type="non-terminal residue" evidence="3">
    <location>
        <position position="342"/>
    </location>
</feature>
<sequence length="342" mass="37922">EEKEKKALKEERRKKKEEMKKEKEAAFDAQIAAKLVLAVAADACAKAMAEAFAKVGPAAAAAKAAEAACFSRSGRICSENAKARFTRKATPTPTEPTPSPTTPTPSPTQTDTTFLNKPRRTTRRLIVALERRLKRLAKSCHHHYRARRRRLGRLRGYVRRMKYKNLTNTLKLLQNPPPPPTPPLPPTFVDPSPSSNGACSINTISKADKEKIQDKEGIPPDQQRLIFTGNEDGRTLSDFNIQKGLSKHPNEYPDSKSLPHVALPADLRNSILALQKEGEAHVEAHVEETEEETEEEESVSTPVVPPTPAGAEDDNFEDKVSDMDEVVRGVEKEKSLLEQRLA</sequence>
<feature type="region of interest" description="Disordered" evidence="1">
    <location>
        <begin position="1"/>
        <end position="25"/>
    </location>
</feature>
<name>A0A9W7DY75_9STRA</name>
<reference evidence="3" key="1">
    <citation type="submission" date="2022-07" db="EMBL/GenBank/DDBJ databases">
        <title>Genome analysis of Parmales, a sister group of diatoms, reveals the evolutionary specialization of diatoms from phago-mixotrophs to photoautotrophs.</title>
        <authorList>
            <person name="Ban H."/>
            <person name="Sato S."/>
            <person name="Yoshikawa S."/>
            <person name="Kazumasa Y."/>
            <person name="Nakamura Y."/>
            <person name="Ichinomiya M."/>
            <person name="Saitoh K."/>
            <person name="Sato N."/>
            <person name="Blanc-Mathieu R."/>
            <person name="Endo H."/>
            <person name="Kuwata A."/>
            <person name="Ogata H."/>
        </authorList>
    </citation>
    <scope>NUCLEOTIDE SEQUENCE</scope>
</reference>
<feature type="non-terminal residue" evidence="3">
    <location>
        <position position="1"/>
    </location>
</feature>
<feature type="compositionally biased region" description="Pro residues" evidence="1">
    <location>
        <begin position="175"/>
        <end position="188"/>
    </location>
</feature>
<dbReference type="Gene3D" id="3.40.1820.20">
    <property type="match status" value="1"/>
</dbReference>
<dbReference type="InterPro" id="IPR050158">
    <property type="entry name" value="Ubiquitin_ubiquitin-like"/>
</dbReference>
<gene>
    <name evidence="3" type="ORF">TrRE_jg10272</name>
</gene>
<dbReference type="PANTHER" id="PTHR10666">
    <property type="entry name" value="UBIQUITIN"/>
    <property type="match status" value="1"/>
</dbReference>
<evidence type="ECO:0000256" key="1">
    <source>
        <dbReference type="SAM" id="MobiDB-lite"/>
    </source>
</evidence>
<dbReference type="AlphaFoldDB" id="A0A9W7DY75"/>
<dbReference type="Gene3D" id="3.10.20.90">
    <property type="entry name" value="Phosphatidylinositol 3-kinase Catalytic Subunit, Chain A, domain 1"/>
    <property type="match status" value="1"/>
</dbReference>
<dbReference type="InterPro" id="IPR029071">
    <property type="entry name" value="Ubiquitin-like_domsf"/>
</dbReference>
<dbReference type="SUPFAM" id="SSF54236">
    <property type="entry name" value="Ubiquitin-like"/>
    <property type="match status" value="1"/>
</dbReference>
<evidence type="ECO:0000259" key="2">
    <source>
        <dbReference type="PROSITE" id="PS50053"/>
    </source>
</evidence>
<feature type="region of interest" description="Disordered" evidence="1">
    <location>
        <begin position="285"/>
        <end position="319"/>
    </location>
</feature>
<dbReference type="Pfam" id="PF00240">
    <property type="entry name" value="ubiquitin"/>
    <property type="match status" value="1"/>
</dbReference>
<comment type="caution">
    <text evidence="3">The sequence shown here is derived from an EMBL/GenBank/DDBJ whole genome shotgun (WGS) entry which is preliminary data.</text>
</comment>
<proteinExistence type="predicted"/>
<keyword evidence="4" id="KW-1185">Reference proteome</keyword>
<dbReference type="EMBL" id="BRXZ01005146">
    <property type="protein sequence ID" value="GMH60919.1"/>
    <property type="molecule type" value="Genomic_DNA"/>
</dbReference>
<dbReference type="PROSITE" id="PS50053">
    <property type="entry name" value="UBIQUITIN_2"/>
    <property type="match status" value="1"/>
</dbReference>
<organism evidence="3 4">
    <name type="scientific">Triparma retinervis</name>
    <dbReference type="NCBI Taxonomy" id="2557542"/>
    <lineage>
        <taxon>Eukaryota</taxon>
        <taxon>Sar</taxon>
        <taxon>Stramenopiles</taxon>
        <taxon>Ochrophyta</taxon>
        <taxon>Bolidophyceae</taxon>
        <taxon>Parmales</taxon>
        <taxon>Triparmaceae</taxon>
        <taxon>Triparma</taxon>
    </lineage>
</organism>
<accession>A0A9W7DY75</accession>
<feature type="region of interest" description="Disordered" evidence="1">
    <location>
        <begin position="81"/>
        <end position="121"/>
    </location>
</feature>
<feature type="compositionally biased region" description="Basic and acidic residues" evidence="1">
    <location>
        <begin position="209"/>
        <end position="218"/>
    </location>
</feature>
<feature type="domain" description="Ubiquitin-like" evidence="2">
    <location>
        <begin position="209"/>
        <end position="238"/>
    </location>
</feature>
<protein>
    <recommendedName>
        <fullName evidence="2">Ubiquitin-like domain-containing protein</fullName>
    </recommendedName>
</protein>
<feature type="compositionally biased region" description="Pro residues" evidence="1">
    <location>
        <begin position="93"/>
        <end position="106"/>
    </location>
</feature>
<evidence type="ECO:0000313" key="3">
    <source>
        <dbReference type="EMBL" id="GMH60919.1"/>
    </source>
</evidence>
<feature type="compositionally biased region" description="Acidic residues" evidence="1">
    <location>
        <begin position="288"/>
        <end position="298"/>
    </location>
</feature>
<dbReference type="InterPro" id="IPR000626">
    <property type="entry name" value="Ubiquitin-like_dom"/>
</dbReference>
<feature type="region of interest" description="Disordered" evidence="1">
    <location>
        <begin position="209"/>
        <end position="233"/>
    </location>
</feature>
<feature type="region of interest" description="Disordered" evidence="1">
    <location>
        <begin position="170"/>
        <end position="196"/>
    </location>
</feature>